<dbReference type="RefSeq" id="WP_163150942.1">
    <property type="nucleotide sequence ID" value="NZ_VKHP01000009.1"/>
</dbReference>
<accession>A0A6P1B9H7</accession>
<evidence type="ECO:0000313" key="1">
    <source>
        <dbReference type="EMBL" id="NEU95068.1"/>
    </source>
</evidence>
<gene>
    <name evidence="1" type="ORF">FNJ47_04290</name>
</gene>
<name>A0A6P1B9H7_9BRAD</name>
<organism evidence="1 2">
    <name type="scientific">Bradyrhizobium uaiense</name>
    <dbReference type="NCBI Taxonomy" id="2594946"/>
    <lineage>
        <taxon>Bacteria</taxon>
        <taxon>Pseudomonadati</taxon>
        <taxon>Pseudomonadota</taxon>
        <taxon>Alphaproteobacteria</taxon>
        <taxon>Hyphomicrobiales</taxon>
        <taxon>Nitrobacteraceae</taxon>
        <taxon>Bradyrhizobium</taxon>
    </lineage>
</organism>
<dbReference type="AlphaFoldDB" id="A0A6P1B9H7"/>
<keyword evidence="2" id="KW-1185">Reference proteome</keyword>
<dbReference type="Proteomes" id="UP000468531">
    <property type="component" value="Unassembled WGS sequence"/>
</dbReference>
<dbReference type="EMBL" id="VKHP01000009">
    <property type="protein sequence ID" value="NEU95068.1"/>
    <property type="molecule type" value="Genomic_DNA"/>
</dbReference>
<sequence length="71" mass="8185">MARMSSTRHKWGDKVRFPLKTEQQCVRCDMVKVGRRQGGPAGYWDEFWRDEERIHCTATPPCDARCEAAAA</sequence>
<evidence type="ECO:0000313" key="2">
    <source>
        <dbReference type="Proteomes" id="UP000468531"/>
    </source>
</evidence>
<comment type="caution">
    <text evidence="1">The sequence shown here is derived from an EMBL/GenBank/DDBJ whole genome shotgun (WGS) entry which is preliminary data.</text>
</comment>
<protein>
    <submittedName>
        <fullName evidence="1">Uncharacterized protein</fullName>
    </submittedName>
</protein>
<proteinExistence type="predicted"/>
<reference evidence="1 2" key="1">
    <citation type="journal article" date="2020" name="Arch. Microbiol.">
        <title>Bradyrhizobium uaiense sp. nov., a new highly efficient cowpea symbiont.</title>
        <authorList>
            <person name="Cabral Michel D."/>
            <person name="Azarias Guimaraes A."/>
            <person name="Martins da Costa E."/>
            <person name="Soares de Carvalho T."/>
            <person name="Balsanelli E."/>
            <person name="Willems A."/>
            <person name="Maltempi de Souza E."/>
            <person name="de Souza Moreira F.M."/>
        </authorList>
    </citation>
    <scope>NUCLEOTIDE SEQUENCE [LARGE SCALE GENOMIC DNA]</scope>
    <source>
        <strain evidence="1 2">UFLA 03-164</strain>
    </source>
</reference>